<dbReference type="Gene3D" id="1.10.510.10">
    <property type="entry name" value="Transferase(Phosphotransferase) domain 1"/>
    <property type="match status" value="1"/>
</dbReference>
<comment type="catalytic activity">
    <reaction evidence="8">
        <text>L-seryl-[protein] + ATP = O-phospho-L-seryl-[protein] + ADP + H(+)</text>
        <dbReference type="Rhea" id="RHEA:17989"/>
        <dbReference type="Rhea" id="RHEA-COMP:9863"/>
        <dbReference type="Rhea" id="RHEA-COMP:11604"/>
        <dbReference type="ChEBI" id="CHEBI:15378"/>
        <dbReference type="ChEBI" id="CHEBI:29999"/>
        <dbReference type="ChEBI" id="CHEBI:30616"/>
        <dbReference type="ChEBI" id="CHEBI:83421"/>
        <dbReference type="ChEBI" id="CHEBI:456216"/>
        <dbReference type="EC" id="2.7.11.1"/>
    </reaction>
</comment>
<evidence type="ECO:0000256" key="3">
    <source>
        <dbReference type="ARBA" id="ARBA00022679"/>
    </source>
</evidence>
<keyword evidence="5" id="KW-0418">Kinase</keyword>
<dbReference type="InterPro" id="IPR051420">
    <property type="entry name" value="Ser_Thr_Kinases_DiverseReg"/>
</dbReference>
<accession>A0AAD4JQT7</accession>
<protein>
    <recommendedName>
        <fullName evidence="1">non-specific serine/threonine protein kinase</fullName>
        <ecNumber evidence="1">2.7.11.1</ecNumber>
    </recommendedName>
</protein>
<dbReference type="Proteomes" id="UP001190926">
    <property type="component" value="Unassembled WGS sequence"/>
</dbReference>
<evidence type="ECO:0000256" key="8">
    <source>
        <dbReference type="ARBA" id="ARBA00048679"/>
    </source>
</evidence>
<keyword evidence="6" id="KW-0067">ATP-binding</keyword>
<dbReference type="SUPFAM" id="SSF56112">
    <property type="entry name" value="Protein kinase-like (PK-like)"/>
    <property type="match status" value="1"/>
</dbReference>
<organism evidence="9 10">
    <name type="scientific">Perilla frutescens var. hirtella</name>
    <name type="common">Perilla citriodora</name>
    <name type="synonym">Perilla setoyensis</name>
    <dbReference type="NCBI Taxonomy" id="608512"/>
    <lineage>
        <taxon>Eukaryota</taxon>
        <taxon>Viridiplantae</taxon>
        <taxon>Streptophyta</taxon>
        <taxon>Embryophyta</taxon>
        <taxon>Tracheophyta</taxon>
        <taxon>Spermatophyta</taxon>
        <taxon>Magnoliopsida</taxon>
        <taxon>eudicotyledons</taxon>
        <taxon>Gunneridae</taxon>
        <taxon>Pentapetalae</taxon>
        <taxon>asterids</taxon>
        <taxon>lamiids</taxon>
        <taxon>Lamiales</taxon>
        <taxon>Lamiaceae</taxon>
        <taxon>Nepetoideae</taxon>
        <taxon>Elsholtzieae</taxon>
        <taxon>Perilla</taxon>
    </lineage>
</organism>
<evidence type="ECO:0000256" key="2">
    <source>
        <dbReference type="ARBA" id="ARBA00022527"/>
    </source>
</evidence>
<evidence type="ECO:0000313" key="9">
    <source>
        <dbReference type="EMBL" id="KAH6837423.1"/>
    </source>
</evidence>
<evidence type="ECO:0000256" key="7">
    <source>
        <dbReference type="ARBA" id="ARBA00047899"/>
    </source>
</evidence>
<reference evidence="9 10" key="1">
    <citation type="journal article" date="2021" name="Nat. Commun.">
        <title>Incipient diploidization of the medicinal plant Perilla within 10,000 years.</title>
        <authorList>
            <person name="Zhang Y."/>
            <person name="Shen Q."/>
            <person name="Leng L."/>
            <person name="Zhang D."/>
            <person name="Chen S."/>
            <person name="Shi Y."/>
            <person name="Ning Z."/>
            <person name="Chen S."/>
        </authorList>
    </citation>
    <scope>NUCLEOTIDE SEQUENCE [LARGE SCALE GENOMIC DNA]</scope>
    <source>
        <strain evidence="10">cv. PC099</strain>
    </source>
</reference>
<keyword evidence="3" id="KW-0808">Transferase</keyword>
<evidence type="ECO:0000256" key="4">
    <source>
        <dbReference type="ARBA" id="ARBA00022741"/>
    </source>
</evidence>
<sequence>MHCVTQKCDVYNFGVVALEIMFGDHAGDFLSSMIISTQFAQNMMLQHLLHKRLPSPDEDIRVSRVVVHVVTTALKCINSEPKSQPSMKEVSEELGTANALSLHINAATHLFRFSILLP</sequence>
<evidence type="ECO:0000256" key="5">
    <source>
        <dbReference type="ARBA" id="ARBA00022777"/>
    </source>
</evidence>
<dbReference type="EMBL" id="SDAM02000018">
    <property type="protein sequence ID" value="KAH6837423.1"/>
    <property type="molecule type" value="Genomic_DNA"/>
</dbReference>
<dbReference type="GO" id="GO:0004674">
    <property type="term" value="F:protein serine/threonine kinase activity"/>
    <property type="evidence" value="ECO:0007669"/>
    <property type="project" value="UniProtKB-KW"/>
</dbReference>
<comment type="caution">
    <text evidence="9">The sequence shown here is derived from an EMBL/GenBank/DDBJ whole genome shotgun (WGS) entry which is preliminary data.</text>
</comment>
<proteinExistence type="predicted"/>
<evidence type="ECO:0000313" key="10">
    <source>
        <dbReference type="Proteomes" id="UP001190926"/>
    </source>
</evidence>
<keyword evidence="2" id="KW-0723">Serine/threonine-protein kinase</keyword>
<name>A0AAD4JQT7_PERFH</name>
<gene>
    <name evidence="9" type="ORF">C2S53_015645</name>
</gene>
<keyword evidence="4" id="KW-0547">Nucleotide-binding</keyword>
<comment type="catalytic activity">
    <reaction evidence="7">
        <text>L-threonyl-[protein] + ATP = O-phospho-L-threonyl-[protein] + ADP + H(+)</text>
        <dbReference type="Rhea" id="RHEA:46608"/>
        <dbReference type="Rhea" id="RHEA-COMP:11060"/>
        <dbReference type="Rhea" id="RHEA-COMP:11605"/>
        <dbReference type="ChEBI" id="CHEBI:15378"/>
        <dbReference type="ChEBI" id="CHEBI:30013"/>
        <dbReference type="ChEBI" id="CHEBI:30616"/>
        <dbReference type="ChEBI" id="CHEBI:61977"/>
        <dbReference type="ChEBI" id="CHEBI:456216"/>
        <dbReference type="EC" id="2.7.11.1"/>
    </reaction>
</comment>
<evidence type="ECO:0000256" key="6">
    <source>
        <dbReference type="ARBA" id="ARBA00022840"/>
    </source>
</evidence>
<dbReference type="InterPro" id="IPR011009">
    <property type="entry name" value="Kinase-like_dom_sf"/>
</dbReference>
<evidence type="ECO:0000256" key="1">
    <source>
        <dbReference type="ARBA" id="ARBA00012513"/>
    </source>
</evidence>
<dbReference type="PANTHER" id="PTHR48005">
    <property type="entry name" value="LEUCINE RICH REPEAT KINASE 2"/>
    <property type="match status" value="1"/>
</dbReference>
<dbReference type="GO" id="GO:0005524">
    <property type="term" value="F:ATP binding"/>
    <property type="evidence" value="ECO:0007669"/>
    <property type="project" value="UniProtKB-KW"/>
</dbReference>
<dbReference type="PANTHER" id="PTHR48005:SF16">
    <property type="entry name" value="MDIS1-INTERACTING RECEPTOR LIKE KINASE 2-LIKE ISOFORM X1"/>
    <property type="match status" value="1"/>
</dbReference>
<dbReference type="EC" id="2.7.11.1" evidence="1"/>
<keyword evidence="10" id="KW-1185">Reference proteome</keyword>
<dbReference type="AlphaFoldDB" id="A0AAD4JQT7"/>